<evidence type="ECO:0000313" key="2">
    <source>
        <dbReference type="Proteomes" id="UP000438448"/>
    </source>
</evidence>
<evidence type="ECO:0000313" key="1">
    <source>
        <dbReference type="EMBL" id="MQY18196.1"/>
    </source>
</evidence>
<dbReference type="EMBL" id="WEGK01000002">
    <property type="protein sequence ID" value="MQY18196.1"/>
    <property type="molecule type" value="Genomic_DNA"/>
</dbReference>
<sequence>MTFTVDLENLNKLAKTLHNLANDAANVKGKNPPDPNANDPLLSATAAAQITRDLITGALLPTAKVRLNETGDVMTSVAAQFKSQDDKAADALITLYKNATGDWTPDVSK</sequence>
<dbReference type="RefSeq" id="WP_153408276.1">
    <property type="nucleotide sequence ID" value="NZ_WEGK01000002.1"/>
</dbReference>
<comment type="caution">
    <text evidence="1">The sequence shown here is derived from an EMBL/GenBank/DDBJ whole genome shotgun (WGS) entry which is preliminary data.</text>
</comment>
<dbReference type="AlphaFoldDB" id="A0A7K0CXI0"/>
<gene>
    <name evidence="1" type="ORF">NRB20_12650</name>
</gene>
<accession>A0A7K0CXI0</accession>
<name>A0A7K0CXI0_9NOCA</name>
<reference evidence="1 2" key="1">
    <citation type="submission" date="2019-10" db="EMBL/GenBank/DDBJ databases">
        <title>Nocardia macrotermitis sp. nov. and Nocardia aurantia sp. nov., isolated from the gut of fungus growing-termite Macrotermes natalensis.</title>
        <authorList>
            <person name="Benndorf R."/>
            <person name="Schwitalla J."/>
            <person name="Martin K."/>
            <person name="De Beer W."/>
            <person name="Kaster A.-K."/>
            <person name="Vollmers J."/>
            <person name="Poulsen M."/>
            <person name="Beemelmanns C."/>
        </authorList>
    </citation>
    <scope>NUCLEOTIDE SEQUENCE [LARGE SCALE GENOMIC DNA]</scope>
    <source>
        <strain evidence="1 2">RB20</strain>
    </source>
</reference>
<dbReference type="Proteomes" id="UP000438448">
    <property type="component" value="Unassembled WGS sequence"/>
</dbReference>
<keyword evidence="2" id="KW-1185">Reference proteome</keyword>
<dbReference type="OrthoDB" id="4628830at2"/>
<proteinExistence type="predicted"/>
<organism evidence="1 2">
    <name type="scientific">Nocardia macrotermitis</name>
    <dbReference type="NCBI Taxonomy" id="2585198"/>
    <lineage>
        <taxon>Bacteria</taxon>
        <taxon>Bacillati</taxon>
        <taxon>Actinomycetota</taxon>
        <taxon>Actinomycetes</taxon>
        <taxon>Mycobacteriales</taxon>
        <taxon>Nocardiaceae</taxon>
        <taxon>Nocardia</taxon>
    </lineage>
</organism>
<protein>
    <submittedName>
        <fullName evidence="1">Uncharacterized protein</fullName>
    </submittedName>
</protein>